<reference evidence="4" key="3">
    <citation type="submission" date="2025-05" db="UniProtKB">
        <authorList>
            <consortium name="EnsemblMetazoa"/>
        </authorList>
    </citation>
    <scope>IDENTIFICATION</scope>
</reference>
<keyword evidence="1" id="KW-0813">Transport</keyword>
<comment type="subunit">
    <text evidence="1">F-type ATPases have 2 components, CF(1) - the catalytic core - and CF(0) - the membrane proton channel. CF(1) and CF(0) have multiple subunits.</text>
</comment>
<dbReference type="PANTHER" id="PTHR12733:SF3">
    <property type="entry name" value="ATP SYNTHASE F(0) COMPLEX SUBUNIT B1, MITOCHONDRIAL"/>
    <property type="match status" value="1"/>
</dbReference>
<dbReference type="Proteomes" id="UP001652680">
    <property type="component" value="Unassembled WGS sequence"/>
</dbReference>
<protein>
    <recommendedName>
        <fullName evidence="1">ATP synthase subunit b</fullName>
    </recommendedName>
</protein>
<sequence length="150" mass="16368">MFTRSALRPLTFAAFRSVANHSAGGAIKLPGRRHPGKAFLSLRPEDWVKGPIGVGLLAYLCSEDFCAMRHEHSGLTLGIMEDEYYSSGLTLGIIAVLTIMKLIPVIAKWSDGEIKKIDSGVPTFKVLSISPPQEKEGLNQDNANRSEKSK</sequence>
<feature type="transmembrane region" description="Helical" evidence="3">
    <location>
        <begin position="84"/>
        <end position="107"/>
    </location>
</feature>
<dbReference type="EnsemblMetazoa" id="XM_017119381.1">
    <property type="protein sequence ID" value="XP_016974870.1"/>
    <property type="gene ID" value="LOC108041453"/>
</dbReference>
<evidence type="ECO:0000256" key="3">
    <source>
        <dbReference type="SAM" id="Phobius"/>
    </source>
</evidence>
<comment type="similarity">
    <text evidence="1">Belongs to the eukaryotic ATPase B chain family.</text>
</comment>
<keyword evidence="1" id="KW-0999">Mitochondrion inner membrane</keyword>
<keyword evidence="3" id="KW-0812">Transmembrane</keyword>
<evidence type="ECO:0000256" key="1">
    <source>
        <dbReference type="RuleBase" id="RU368017"/>
    </source>
</evidence>
<feature type="compositionally biased region" description="Basic and acidic residues" evidence="2">
    <location>
        <begin position="133"/>
        <end position="150"/>
    </location>
</feature>
<proteinExistence type="inferred from homology"/>
<evidence type="ECO:0000313" key="6">
    <source>
        <dbReference type="RefSeq" id="XP_016974870.1"/>
    </source>
</evidence>
<accession>A0A6P4EA27</accession>
<keyword evidence="1 3" id="KW-0472">Membrane</keyword>
<evidence type="ECO:0000313" key="5">
    <source>
        <dbReference type="Proteomes" id="UP001652680"/>
    </source>
</evidence>
<gene>
    <name evidence="6" type="primary">LOC108041453</name>
    <name evidence="4" type="synonym">108041453</name>
</gene>
<dbReference type="PANTHER" id="PTHR12733">
    <property type="entry name" value="MITOCHONDRIAL ATP SYNTHASE B CHAIN"/>
    <property type="match status" value="1"/>
</dbReference>
<dbReference type="OMA" id="KHEHSGL"/>
<keyword evidence="1" id="KW-0496">Mitochondrion</keyword>
<organism evidence="6">
    <name type="scientific">Drosophila rhopaloa</name>
    <name type="common">Fruit fly</name>
    <dbReference type="NCBI Taxonomy" id="1041015"/>
    <lineage>
        <taxon>Eukaryota</taxon>
        <taxon>Metazoa</taxon>
        <taxon>Ecdysozoa</taxon>
        <taxon>Arthropoda</taxon>
        <taxon>Hexapoda</taxon>
        <taxon>Insecta</taxon>
        <taxon>Pterygota</taxon>
        <taxon>Neoptera</taxon>
        <taxon>Endopterygota</taxon>
        <taxon>Diptera</taxon>
        <taxon>Brachycera</taxon>
        <taxon>Muscomorpha</taxon>
        <taxon>Ephydroidea</taxon>
        <taxon>Drosophilidae</taxon>
        <taxon>Drosophila</taxon>
        <taxon>Sophophora</taxon>
    </lineage>
</organism>
<dbReference type="GO" id="GO:0045259">
    <property type="term" value="C:proton-transporting ATP synthase complex"/>
    <property type="evidence" value="ECO:0007669"/>
    <property type="project" value="UniProtKB-KW"/>
</dbReference>
<keyword evidence="1" id="KW-0138">CF(0)</keyword>
<reference evidence="5" key="1">
    <citation type="journal article" date="2021" name="Elife">
        <title>Highly contiguous assemblies of 101 drosophilid genomes.</title>
        <authorList>
            <person name="Kim B.Y."/>
            <person name="Wang J.R."/>
            <person name="Miller D.E."/>
            <person name="Barmina O."/>
            <person name="Delaney E."/>
            <person name="Thompson A."/>
            <person name="Comeault A.A."/>
            <person name="Peede D."/>
            <person name="D'Agostino E.R."/>
            <person name="Pelaez J."/>
            <person name="Aguilar J.M."/>
            <person name="Haji D."/>
            <person name="Matsunaga T."/>
            <person name="Armstrong E.E."/>
            <person name="Zych M."/>
            <person name="Ogawa Y."/>
            <person name="Stamenkovic-Radak M."/>
            <person name="Jelic M."/>
            <person name="Veselinovic M.S."/>
            <person name="Tanaskovic M."/>
            <person name="Eric P."/>
            <person name="Gao J.J."/>
            <person name="Katoh T.K."/>
            <person name="Toda M.J."/>
            <person name="Watabe H."/>
            <person name="Watada M."/>
            <person name="Davis J.S."/>
            <person name="Moyle L.C."/>
            <person name="Manoli G."/>
            <person name="Bertolini E."/>
            <person name="Kostal V."/>
            <person name="Hawley R.S."/>
            <person name="Takahashi A."/>
            <person name="Jones C.D."/>
            <person name="Price D.K."/>
            <person name="Whiteman N."/>
            <person name="Kopp A."/>
            <person name="Matute D.R."/>
            <person name="Petrov D.A."/>
        </authorList>
    </citation>
    <scope>NUCLEOTIDE SEQUENCE [LARGE SCALE GENOMIC DNA]</scope>
</reference>
<name>A0A6P4EA27_DRORH</name>
<dbReference type="GeneID" id="108041453"/>
<comment type="function">
    <text evidence="1">Subunit b, of the mitochondrial membrane ATP synthase complex (F(1)F(0) ATP synthase or Complex V) that produces ATP from ADP in the presence of a proton gradient across the membrane which is generated by electron transport complexes of the respiratory chain. ATP synthase complex consist of a soluble F(1) head domain - the catalytic core - and a membrane F(1) domain - the membrane proton channel. These two domains are linked by a central stalk rotating inside the F(1) region and a stationary peripheral stalk. During catalysis, ATP synthesis in the catalytic domain of F(1) is coupled via a rotary mechanism of the central stalk subunits to proton translocation. In vivo, can only synthesize ATP although its ATP hydrolase activity can be activated artificially in vitro. Part of the complex F(0) domain. Part of the complex F(0) domain and the peripheric stalk, which acts as a stator to hold the catalytic alpha(3)beta(3) subcomplex and subunit a/ATP6 static relative to the rotary elements.</text>
</comment>
<dbReference type="GO" id="GO:0005743">
    <property type="term" value="C:mitochondrial inner membrane"/>
    <property type="evidence" value="ECO:0007669"/>
    <property type="project" value="UniProtKB-SubCell"/>
</dbReference>
<dbReference type="InterPro" id="IPR013837">
    <property type="entry name" value="ATP_synth_F0_suB"/>
</dbReference>
<dbReference type="AlphaFoldDB" id="A0A6P4EA27"/>
<keyword evidence="1" id="KW-0406">Ion transport</keyword>
<evidence type="ECO:0000313" key="4">
    <source>
        <dbReference type="EnsemblMetazoa" id="XP_016974870.1"/>
    </source>
</evidence>
<reference evidence="6" key="2">
    <citation type="submission" date="2025-04" db="UniProtKB">
        <authorList>
            <consortium name="RefSeq"/>
        </authorList>
    </citation>
    <scope>IDENTIFICATION</scope>
</reference>
<keyword evidence="1" id="KW-0375">Hydrogen ion transport</keyword>
<dbReference type="GO" id="GO:0046933">
    <property type="term" value="F:proton-transporting ATP synthase activity, rotational mechanism"/>
    <property type="evidence" value="ECO:0007669"/>
    <property type="project" value="TreeGrafter"/>
</dbReference>
<dbReference type="OrthoDB" id="7846421at2759"/>
<evidence type="ECO:0000256" key="2">
    <source>
        <dbReference type="SAM" id="MobiDB-lite"/>
    </source>
</evidence>
<feature type="region of interest" description="Disordered" evidence="2">
    <location>
        <begin position="131"/>
        <end position="150"/>
    </location>
</feature>
<keyword evidence="5" id="KW-1185">Reference proteome</keyword>
<keyword evidence="3" id="KW-1133">Transmembrane helix</keyword>
<dbReference type="RefSeq" id="XP_016974870.1">
    <property type="nucleotide sequence ID" value="XM_017119381.1"/>
</dbReference>
<comment type="subcellular location">
    <subcellularLocation>
        <location evidence="1">Mitochondrion</location>
    </subcellularLocation>
    <subcellularLocation>
        <location evidence="1">Mitochondrion inner membrane</location>
    </subcellularLocation>
</comment>